<dbReference type="GO" id="GO:0006260">
    <property type="term" value="P:DNA replication"/>
    <property type="evidence" value="ECO:0007669"/>
    <property type="project" value="UniProtKB-KW"/>
</dbReference>
<dbReference type="GeneID" id="22113516"/>
<dbReference type="InterPro" id="IPR046389">
    <property type="entry name" value="Sliding_clamp_T4"/>
</dbReference>
<feature type="domain" description="DNA polymerase processivity factor" evidence="2">
    <location>
        <begin position="1"/>
        <end position="72"/>
    </location>
</feature>
<keyword evidence="1" id="KW-0235">DNA replication</keyword>
<evidence type="ECO:0000256" key="1">
    <source>
        <dbReference type="HAMAP-Rule" id="MF_04161"/>
    </source>
</evidence>
<keyword evidence="1" id="KW-1194">Viral DNA replication</keyword>
<keyword evidence="1" id="KW-1195">Viral transcription</keyword>
<organism evidence="4 5">
    <name type="scientific">Citrobacter phage Miller</name>
    <dbReference type="NCBI Taxonomy" id="1527524"/>
    <lineage>
        <taxon>Viruses</taxon>
        <taxon>Duplodnaviria</taxon>
        <taxon>Heunggongvirae</taxon>
        <taxon>Uroviricota</taxon>
        <taxon>Caudoviricetes</taxon>
        <taxon>Pantevenvirales</taxon>
        <taxon>Straboviridae</taxon>
        <taxon>Pseudotevenvirus</taxon>
        <taxon>Pseudotevenvirus miller</taxon>
    </lineage>
</organism>
<protein>
    <recommendedName>
        <fullName evidence="1">Sliding clamp</fullName>
    </recommendedName>
    <alternativeName>
        <fullName evidence="1">DNA polymerase accessory protein Gp45</fullName>
    </alternativeName>
    <alternativeName>
        <fullName evidence="1">DNA polymerase clamp</fullName>
    </alternativeName>
</protein>
<evidence type="ECO:0000313" key="5">
    <source>
        <dbReference type="Proteomes" id="UP000201263"/>
    </source>
</evidence>
<dbReference type="Pfam" id="PF02916">
    <property type="entry name" value="DNA_PPF"/>
    <property type="match status" value="1"/>
</dbReference>
<keyword evidence="5" id="KW-1185">Reference proteome</keyword>
<evidence type="ECO:0000313" key="4">
    <source>
        <dbReference type="EMBL" id="AIK67980.1"/>
    </source>
</evidence>
<comment type="similarity">
    <text evidence="1">Belongs to the Tevenvirinae sliding clamp family.</text>
</comment>
<dbReference type="InterPro" id="IPR015200">
    <property type="entry name" value="Sliding_clamp_C"/>
</dbReference>
<dbReference type="Proteomes" id="UP000201263">
    <property type="component" value="Segment"/>
</dbReference>
<feature type="domain" description="Sliding clamp C-terminal" evidence="3">
    <location>
        <begin position="117"/>
        <end position="216"/>
    </location>
</feature>
<name>A0A076YKU7_9CAUD</name>
<dbReference type="RefSeq" id="YP_009097646.1">
    <property type="nucleotide sequence ID" value="NC_025414.1"/>
</dbReference>
<dbReference type="SUPFAM" id="SSF55979">
    <property type="entry name" value="DNA clamp"/>
    <property type="match status" value="2"/>
</dbReference>
<dbReference type="KEGG" id="vg:22113516"/>
<evidence type="ECO:0000259" key="2">
    <source>
        <dbReference type="Pfam" id="PF02916"/>
    </source>
</evidence>
<comment type="subunit">
    <text evidence="1">Homotrimer. Interacts with the viral DNA polymerase; this interaction constitutes the polymerase holoenzyme. Interacts with the sliding-clamp-loader; this interaction allows the sliding-clamp-loader to open the sliding clamp. Interacts with the viral DNA ligase. Part of the replicase complex that includes the DNA polymerase, the polymerase clamp, the clamp loader complex, the single-stranded DNA binding protein, the primase, the helicase and the helicase assembly factor. Interacts with the viral RNA polymerase (RNAP). Part of the transcription activation complex containing host RNAP, the viral RNA polymerase sigma-like factor, the late transcription coactivator, and the sliding clamp.</text>
</comment>
<accession>A0A076YKU7</accession>
<evidence type="ECO:0000259" key="3">
    <source>
        <dbReference type="Pfam" id="PF09116"/>
    </source>
</evidence>
<dbReference type="InterPro" id="IPR004190">
    <property type="entry name" value="DNA_pol_proc_fac"/>
</dbReference>
<sequence length="221" mass="24649">MKFSKQTIDILKNFSQINPSIMLTKGSFIMTKSINSVVYAEAEIPDVIDEDVGIYDLNSFLNMMNVVGTDADVKHDLSTGEIVIRGEKMKIVERSCDPTTIVKPKKRLQMPVADLIFQISANDFEKLIKASRMMKLTDLSVEPINGKLVITAKSKESQSTFSVEVGEYEGDNVFNFDMKIDNMQFINSDYKVEISAQGAAKFSSENGVAYVVVLEATSQFK</sequence>
<reference evidence="4 5" key="1">
    <citation type="submission" date="2014-07" db="EMBL/GenBank/DDBJ databases">
        <title>Complete Genome of Citrobacter freundii Myophage Miller.</title>
        <authorList>
            <person name="Hwang K."/>
            <person name="Luna A.J."/>
            <person name="Hernandez A.C."/>
            <person name="Everett G.F.K."/>
        </authorList>
    </citation>
    <scope>NUCLEOTIDE SEQUENCE [LARGE SCALE GENOMIC DNA]</scope>
</reference>
<dbReference type="GO" id="GO:0039693">
    <property type="term" value="P:viral DNA genome replication"/>
    <property type="evidence" value="ECO:0007669"/>
    <property type="project" value="UniProtKB-UniRule"/>
</dbReference>
<dbReference type="InterPro" id="IPR046938">
    <property type="entry name" value="DNA_clamp_sf"/>
</dbReference>
<dbReference type="Pfam" id="PF09116">
    <property type="entry name" value="gp45-slide_C"/>
    <property type="match status" value="1"/>
</dbReference>
<dbReference type="Gene3D" id="3.70.10.10">
    <property type="match status" value="1"/>
</dbReference>
<dbReference type="HAMAP" id="MF_04161">
    <property type="entry name" value="Sliding_clamp_T4"/>
    <property type="match status" value="1"/>
</dbReference>
<dbReference type="EMBL" id="KM236237">
    <property type="protein sequence ID" value="AIK67980.1"/>
    <property type="molecule type" value="Genomic_DNA"/>
</dbReference>
<dbReference type="GO" id="GO:0019083">
    <property type="term" value="P:viral transcription"/>
    <property type="evidence" value="ECO:0007669"/>
    <property type="project" value="UniProtKB-UniRule"/>
</dbReference>
<gene>
    <name evidence="4" type="ORF">CPTMiller_0044</name>
</gene>
<proteinExistence type="inferred from homology"/>
<dbReference type="GO" id="GO:0030337">
    <property type="term" value="F:DNA polymerase processivity factor activity"/>
    <property type="evidence" value="ECO:0007669"/>
    <property type="project" value="UniProtKB-UniRule"/>
</dbReference>
<comment type="function">
    <text evidence="1">Sliding clamp that encircles the genomic DNA and links the DNA polymerase to the template to control the processivity of DNA synthesis. Responsible for tethering the catalytic subunit of DNA polymerase to DNA during high-speed replication. Interaction with the sliding-clamp-loader opens the sliding clamp so that it can be loaded around the DNA template. During transcription, encircles the DNA and tethers host RNA polymerase (RNAP) to it.</text>
</comment>